<dbReference type="InterPro" id="IPR015421">
    <property type="entry name" value="PyrdxlP-dep_Trfase_major"/>
</dbReference>
<keyword evidence="2 3" id="KW-0663">Pyridoxal phosphate</keyword>
<comment type="caution">
    <text evidence="5">The sequence shown here is derived from an EMBL/GenBank/DDBJ whole genome shotgun (WGS) entry which is preliminary data.</text>
</comment>
<dbReference type="FunFam" id="3.40.640.10:FF:000046">
    <property type="entry name" value="Cystathionine gamma-lyase"/>
    <property type="match status" value="1"/>
</dbReference>
<dbReference type="Gene3D" id="3.40.640.10">
    <property type="entry name" value="Type I PLP-dependent aspartate aminotransferase-like (Major domain)"/>
    <property type="match status" value="1"/>
</dbReference>
<dbReference type="GO" id="GO:0016740">
    <property type="term" value="F:transferase activity"/>
    <property type="evidence" value="ECO:0007669"/>
    <property type="project" value="UniProtKB-KW"/>
</dbReference>
<dbReference type="SUPFAM" id="SSF53383">
    <property type="entry name" value="PLP-dependent transferases"/>
    <property type="match status" value="1"/>
</dbReference>
<dbReference type="GO" id="GO:0016846">
    <property type="term" value="F:carbon-sulfur lyase activity"/>
    <property type="evidence" value="ECO:0007669"/>
    <property type="project" value="TreeGrafter"/>
</dbReference>
<dbReference type="GO" id="GO:0005737">
    <property type="term" value="C:cytoplasm"/>
    <property type="evidence" value="ECO:0007669"/>
    <property type="project" value="TreeGrafter"/>
</dbReference>
<protein>
    <submittedName>
        <fullName evidence="5">PLP-dependent transferase</fullName>
    </submittedName>
</protein>
<dbReference type="InterPro" id="IPR015422">
    <property type="entry name" value="PyrdxlP-dep_Trfase_small"/>
</dbReference>
<evidence type="ECO:0000256" key="3">
    <source>
        <dbReference type="PIRSR" id="PIRSR001434-2"/>
    </source>
</evidence>
<proteinExistence type="inferred from homology"/>
<comment type="similarity">
    <text evidence="4">Belongs to the trans-sulfuration enzymes family.</text>
</comment>
<dbReference type="GO" id="GO:0030170">
    <property type="term" value="F:pyridoxal phosphate binding"/>
    <property type="evidence" value="ECO:0007669"/>
    <property type="project" value="InterPro"/>
</dbReference>
<evidence type="ECO:0000256" key="1">
    <source>
        <dbReference type="ARBA" id="ARBA00001933"/>
    </source>
</evidence>
<dbReference type="AlphaFoldDB" id="A0AA90UGG0"/>
<evidence type="ECO:0000256" key="4">
    <source>
        <dbReference type="RuleBase" id="RU362118"/>
    </source>
</evidence>
<sequence length="396" mass="44013">MKKQTQAIHLEYERRDAYDSLSVPVYNTLAYEFDNAAVMAEAFTDKIKAPDYSRVENPTVTNLERRVAALTDAAHATAFNSGMAAISNTFMSLAAQGKNIVTSKHLFGNTYALLVATLRRFGVKVRLRDLTNIEEVREAIDDDTCCVFLEILTNPQLEVADLKAISEVAHEKKVPLVVDSTVIPFTQFSAKNLGVDIEVVSSSKYVSGGATSLGGLVIDYGTPYNGDFAKRLYGEMLFNFGAYMTPQVAYMQTIGLETLDARYRVQSGNALELAKKLRTLPQIQYVNYVGLEDNPYHELAQRQFGKTAGAMICIDLESKEACFSFLNNLKLIHRATNLFDNRSLAIHPASTIFGAFSESMRKSMDVKDTTIRLSVGLEDVDDLFEDIKQAVEEIQK</sequence>
<dbReference type="InterPro" id="IPR015424">
    <property type="entry name" value="PyrdxlP-dep_Trfase"/>
</dbReference>
<dbReference type="Gene3D" id="3.90.1150.10">
    <property type="entry name" value="Aspartate Aminotransferase, domain 1"/>
    <property type="match status" value="1"/>
</dbReference>
<dbReference type="PANTHER" id="PTHR11808:SF80">
    <property type="entry name" value="CYSTATHIONINE GAMMA-LYASE"/>
    <property type="match status" value="1"/>
</dbReference>
<dbReference type="PIRSF" id="PIRSF001434">
    <property type="entry name" value="CGS"/>
    <property type="match status" value="1"/>
</dbReference>
<accession>A0AA90UGG0</accession>
<evidence type="ECO:0000256" key="2">
    <source>
        <dbReference type="ARBA" id="ARBA00022898"/>
    </source>
</evidence>
<gene>
    <name evidence="5" type="ORF">F7D95_09585</name>
</gene>
<name>A0AA90UGG0_9BACT</name>
<keyword evidence="5" id="KW-0808">Transferase</keyword>
<dbReference type="GO" id="GO:0019346">
    <property type="term" value="P:transsulfuration"/>
    <property type="evidence" value="ECO:0007669"/>
    <property type="project" value="InterPro"/>
</dbReference>
<dbReference type="EMBL" id="VZCW01000244">
    <property type="protein sequence ID" value="MQN13061.1"/>
    <property type="molecule type" value="Genomic_DNA"/>
</dbReference>
<dbReference type="PANTHER" id="PTHR11808">
    <property type="entry name" value="TRANS-SULFURATION ENZYME FAMILY MEMBER"/>
    <property type="match status" value="1"/>
</dbReference>
<evidence type="ECO:0000313" key="6">
    <source>
        <dbReference type="Proteomes" id="UP000442105"/>
    </source>
</evidence>
<dbReference type="Pfam" id="PF01053">
    <property type="entry name" value="Cys_Met_Meta_PP"/>
    <property type="match status" value="1"/>
</dbReference>
<feature type="modified residue" description="N6-(pyridoxal phosphate)lysine" evidence="3">
    <location>
        <position position="204"/>
    </location>
</feature>
<reference evidence="6" key="1">
    <citation type="submission" date="2019-09" db="EMBL/GenBank/DDBJ databases">
        <title>Distinct polysaccharide growth profiles of human intestinal Prevotella copri isolates.</title>
        <authorList>
            <person name="Fehlner-Peach H."/>
            <person name="Magnabosco C."/>
            <person name="Raghavan V."/>
            <person name="Scher J.U."/>
            <person name="Tett A."/>
            <person name="Cox L.M."/>
            <person name="Gottsegen C."/>
            <person name="Watters A."/>
            <person name="Wiltshire- Gordon J.D."/>
            <person name="Segata N."/>
            <person name="Bonneau R."/>
            <person name="Littman D.R."/>
        </authorList>
    </citation>
    <scope>NUCLEOTIDE SEQUENCE [LARGE SCALE GENOMIC DNA]</scope>
    <source>
        <strain evidence="6">iAQ1179</strain>
    </source>
</reference>
<dbReference type="Proteomes" id="UP000442105">
    <property type="component" value="Unassembled WGS sequence"/>
</dbReference>
<evidence type="ECO:0000313" key="5">
    <source>
        <dbReference type="EMBL" id="MQN13061.1"/>
    </source>
</evidence>
<dbReference type="RefSeq" id="WP_153128716.1">
    <property type="nucleotide sequence ID" value="NZ_VZCW01000244.1"/>
</dbReference>
<dbReference type="InterPro" id="IPR000277">
    <property type="entry name" value="Cys/Met-Metab_PyrdxlP-dep_enz"/>
</dbReference>
<organism evidence="5 6">
    <name type="scientific">Segatella copri</name>
    <dbReference type="NCBI Taxonomy" id="165179"/>
    <lineage>
        <taxon>Bacteria</taxon>
        <taxon>Pseudomonadati</taxon>
        <taxon>Bacteroidota</taxon>
        <taxon>Bacteroidia</taxon>
        <taxon>Bacteroidales</taxon>
        <taxon>Prevotellaceae</taxon>
        <taxon>Segatella</taxon>
    </lineage>
</organism>
<comment type="cofactor">
    <cofactor evidence="1 4">
        <name>pyridoxal 5'-phosphate</name>
        <dbReference type="ChEBI" id="CHEBI:597326"/>
    </cofactor>
</comment>